<organism evidence="1 2">
    <name type="scientific">Panagrolaimus sp. PS1159</name>
    <dbReference type="NCBI Taxonomy" id="55785"/>
    <lineage>
        <taxon>Eukaryota</taxon>
        <taxon>Metazoa</taxon>
        <taxon>Ecdysozoa</taxon>
        <taxon>Nematoda</taxon>
        <taxon>Chromadorea</taxon>
        <taxon>Rhabditida</taxon>
        <taxon>Tylenchina</taxon>
        <taxon>Panagrolaimomorpha</taxon>
        <taxon>Panagrolaimoidea</taxon>
        <taxon>Panagrolaimidae</taxon>
        <taxon>Panagrolaimus</taxon>
    </lineage>
</organism>
<evidence type="ECO:0000313" key="1">
    <source>
        <dbReference type="Proteomes" id="UP000887580"/>
    </source>
</evidence>
<dbReference type="WBParaSite" id="PS1159_v2.g10794.t1">
    <property type="protein sequence ID" value="PS1159_v2.g10794.t1"/>
    <property type="gene ID" value="PS1159_v2.g10794"/>
</dbReference>
<name>A0AC35EX02_9BILA</name>
<accession>A0AC35EX02</accession>
<proteinExistence type="predicted"/>
<sequence length="335" mass="37259">MICGDVSSGKHYGILACNGCSGFFKRSVRRRLCYRCQAGTGMCIVDKAHRNQCQACRLKKCIAKGMNKDAVQNERQPRNTSTFHSNSVESDVCGPNFFRECPNILSTSSAIDLSSAELKPQLSSASSKFSASLNSSTSTSSSTFEISSTLSETCQRILFATIKWTKSVPAFTSLTTLDQIILLENTWHELFLLSAFQWSFSMEKCPLFDGTNETNGNEFFYQLTQIFEHFKSANLDQAEIACLKAIILFRPETRGLETRGLGDSSQILALQDQAQLMLAQHTTRITPSNPARFGRVLLLLPNLRVISSVQLKQTFLSSISEQNGMKQILVELLKN</sequence>
<reference evidence="2" key="1">
    <citation type="submission" date="2022-11" db="UniProtKB">
        <authorList>
            <consortium name="WormBaseParasite"/>
        </authorList>
    </citation>
    <scope>IDENTIFICATION</scope>
</reference>
<evidence type="ECO:0000313" key="2">
    <source>
        <dbReference type="WBParaSite" id="PS1159_v2.g10794.t1"/>
    </source>
</evidence>
<protein>
    <submittedName>
        <fullName evidence="2">Uncharacterized protein</fullName>
    </submittedName>
</protein>
<dbReference type="Proteomes" id="UP000887580">
    <property type="component" value="Unplaced"/>
</dbReference>